<reference evidence="1 2" key="1">
    <citation type="journal article" date="2020" name="Cell">
        <title>Large-Scale Comparative Analyses of Tick Genomes Elucidate Their Genetic Diversity and Vector Capacities.</title>
        <authorList>
            <consortium name="Tick Genome and Microbiome Consortium (TIGMIC)"/>
            <person name="Jia N."/>
            <person name="Wang J."/>
            <person name="Shi W."/>
            <person name="Du L."/>
            <person name="Sun Y."/>
            <person name="Zhan W."/>
            <person name="Jiang J.F."/>
            <person name="Wang Q."/>
            <person name="Zhang B."/>
            <person name="Ji P."/>
            <person name="Bell-Sakyi L."/>
            <person name="Cui X.M."/>
            <person name="Yuan T.T."/>
            <person name="Jiang B.G."/>
            <person name="Yang W.F."/>
            <person name="Lam T.T."/>
            <person name="Chang Q.C."/>
            <person name="Ding S.J."/>
            <person name="Wang X.J."/>
            <person name="Zhu J.G."/>
            <person name="Ruan X.D."/>
            <person name="Zhao L."/>
            <person name="Wei J.T."/>
            <person name="Ye R.Z."/>
            <person name="Que T.C."/>
            <person name="Du C.H."/>
            <person name="Zhou Y.H."/>
            <person name="Cheng J.X."/>
            <person name="Dai P.F."/>
            <person name="Guo W.B."/>
            <person name="Han X.H."/>
            <person name="Huang E.J."/>
            <person name="Li L.F."/>
            <person name="Wei W."/>
            <person name="Gao Y.C."/>
            <person name="Liu J.Z."/>
            <person name="Shao H.Z."/>
            <person name="Wang X."/>
            <person name="Wang C.C."/>
            <person name="Yang T.C."/>
            <person name="Huo Q.B."/>
            <person name="Li W."/>
            <person name="Chen H.Y."/>
            <person name="Chen S.E."/>
            <person name="Zhou L.G."/>
            <person name="Ni X.B."/>
            <person name="Tian J.H."/>
            <person name="Sheng Y."/>
            <person name="Liu T."/>
            <person name="Pan Y.S."/>
            <person name="Xia L.Y."/>
            <person name="Li J."/>
            <person name="Zhao F."/>
            <person name="Cao W.C."/>
        </authorList>
    </citation>
    <scope>NUCLEOTIDE SEQUENCE [LARGE SCALE GENOMIC DNA]</scope>
    <source>
        <strain evidence="1">HaeL-2018</strain>
    </source>
</reference>
<dbReference type="AlphaFoldDB" id="A0A9J6GIV7"/>
<keyword evidence="2" id="KW-1185">Reference proteome</keyword>
<proteinExistence type="predicted"/>
<name>A0A9J6GIV7_HAELO</name>
<accession>A0A9J6GIV7</accession>
<dbReference type="VEuPathDB" id="VectorBase:HLOH_054615"/>
<comment type="caution">
    <text evidence="1">The sequence shown here is derived from an EMBL/GenBank/DDBJ whole genome shotgun (WGS) entry which is preliminary data.</text>
</comment>
<organism evidence="1 2">
    <name type="scientific">Haemaphysalis longicornis</name>
    <name type="common">Bush tick</name>
    <dbReference type="NCBI Taxonomy" id="44386"/>
    <lineage>
        <taxon>Eukaryota</taxon>
        <taxon>Metazoa</taxon>
        <taxon>Ecdysozoa</taxon>
        <taxon>Arthropoda</taxon>
        <taxon>Chelicerata</taxon>
        <taxon>Arachnida</taxon>
        <taxon>Acari</taxon>
        <taxon>Parasitiformes</taxon>
        <taxon>Ixodida</taxon>
        <taxon>Ixodoidea</taxon>
        <taxon>Ixodidae</taxon>
        <taxon>Haemaphysalinae</taxon>
        <taxon>Haemaphysalis</taxon>
    </lineage>
</organism>
<dbReference type="EMBL" id="JABSTR010000006">
    <property type="protein sequence ID" value="KAH9374488.1"/>
    <property type="molecule type" value="Genomic_DNA"/>
</dbReference>
<evidence type="ECO:0000313" key="2">
    <source>
        <dbReference type="Proteomes" id="UP000821853"/>
    </source>
</evidence>
<protein>
    <submittedName>
        <fullName evidence="1">Uncharacterized protein</fullName>
    </submittedName>
</protein>
<dbReference type="Proteomes" id="UP000821853">
    <property type="component" value="Chromosome 4"/>
</dbReference>
<evidence type="ECO:0000313" key="1">
    <source>
        <dbReference type="EMBL" id="KAH9374488.1"/>
    </source>
</evidence>
<sequence length="111" mass="13028">MKVLIARHFGATCFGRSYKMSSPPDFRREDLGQVFQVDECIMRRKKKANRGPRSGWRQRLSRRGGRRTLGLRARLGGDYGASSIQSGFSEWGYPWREYRRECPAGYYRTER</sequence>
<gene>
    <name evidence="1" type="ORF">HPB48_000801</name>
</gene>